<keyword evidence="3" id="KW-0808">Transferase</keyword>
<organism evidence="3 4">
    <name type="scientific">Altererythrobacter ishigakiensis</name>
    <dbReference type="NCBI Taxonomy" id="476157"/>
    <lineage>
        <taxon>Bacteria</taxon>
        <taxon>Pseudomonadati</taxon>
        <taxon>Pseudomonadota</taxon>
        <taxon>Alphaproteobacteria</taxon>
        <taxon>Sphingomonadales</taxon>
        <taxon>Erythrobacteraceae</taxon>
        <taxon>Altererythrobacter</taxon>
    </lineage>
</organism>
<comment type="caution">
    <text evidence="3">The sequence shown here is derived from an EMBL/GenBank/DDBJ whole genome shotgun (WGS) entry which is preliminary data.</text>
</comment>
<dbReference type="CDD" id="cd00761">
    <property type="entry name" value="Glyco_tranf_GTA_type"/>
    <property type="match status" value="1"/>
</dbReference>
<evidence type="ECO:0000256" key="1">
    <source>
        <dbReference type="PROSITE-ProRule" id="PRU00339"/>
    </source>
</evidence>
<evidence type="ECO:0000313" key="3">
    <source>
        <dbReference type="EMBL" id="TWJ06536.1"/>
    </source>
</evidence>
<evidence type="ECO:0000259" key="2">
    <source>
        <dbReference type="Pfam" id="PF00535"/>
    </source>
</evidence>
<sequence length="328" mass="36360">MSLPKVSVVMPIYNVEKFVGAAVQSVLNQSFEDFELICVDDGGDDRSMQIVREFIDPRIRIVCQSNRGLAGARNTGIAHTSADFVALLDSDDIWHPDKLALHYIHLNANPDIGVSYSGSKLIDGDGNALGITMRPKLGRITPRDILCRNPIGNGSAPVIRKSALDRAVFRNPDDSARLCWFDESFRQSEDIEMWTRLSVKHSVGFAGIPGQLTEYRIIPGALSANVVKQYLSWTKMLRKLRSYAPEFVAEHGDMARAYQLRYLARRSVQLGNFELARDFLSKALSLKPHILVEEPRKTIVTAGAVAVGAAVGRDRFVALTRPLLRNAA</sequence>
<dbReference type="EMBL" id="VLLK01000002">
    <property type="protein sequence ID" value="TWJ06536.1"/>
    <property type="molecule type" value="Genomic_DNA"/>
</dbReference>
<feature type="domain" description="Glycosyltransferase 2-like" evidence="2">
    <location>
        <begin position="7"/>
        <end position="119"/>
    </location>
</feature>
<dbReference type="STRING" id="476157.GCA_001663155_00746"/>
<feature type="repeat" description="TPR" evidence="1">
    <location>
        <begin position="257"/>
        <end position="290"/>
    </location>
</feature>
<keyword evidence="1" id="KW-0802">TPR repeat</keyword>
<gene>
    <name evidence="3" type="ORF">JN10_2070</name>
</gene>
<dbReference type="AlphaFoldDB" id="A0A562ULS7"/>
<dbReference type="SUPFAM" id="SSF53448">
    <property type="entry name" value="Nucleotide-diphospho-sugar transferases"/>
    <property type="match status" value="1"/>
</dbReference>
<dbReference type="GO" id="GO:0016740">
    <property type="term" value="F:transferase activity"/>
    <property type="evidence" value="ECO:0007669"/>
    <property type="project" value="UniProtKB-KW"/>
</dbReference>
<protein>
    <submittedName>
        <fullName evidence="3">Glycosyl transferase family 2</fullName>
    </submittedName>
</protein>
<dbReference type="Pfam" id="PF00535">
    <property type="entry name" value="Glycos_transf_2"/>
    <property type="match status" value="1"/>
</dbReference>
<dbReference type="InterPro" id="IPR029044">
    <property type="entry name" value="Nucleotide-diphossugar_trans"/>
</dbReference>
<dbReference type="InterPro" id="IPR019734">
    <property type="entry name" value="TPR_rpt"/>
</dbReference>
<keyword evidence="4" id="KW-1185">Reference proteome</keyword>
<accession>A0A562ULS7</accession>
<dbReference type="InterPro" id="IPR050834">
    <property type="entry name" value="Glycosyltransf_2"/>
</dbReference>
<dbReference type="InterPro" id="IPR001173">
    <property type="entry name" value="Glyco_trans_2-like"/>
</dbReference>
<dbReference type="PROSITE" id="PS50005">
    <property type="entry name" value="TPR"/>
    <property type="match status" value="1"/>
</dbReference>
<evidence type="ECO:0000313" key="4">
    <source>
        <dbReference type="Proteomes" id="UP000320547"/>
    </source>
</evidence>
<name>A0A562ULS7_9SPHN</name>
<dbReference type="Gene3D" id="3.90.550.10">
    <property type="entry name" value="Spore Coat Polysaccharide Biosynthesis Protein SpsA, Chain A"/>
    <property type="match status" value="1"/>
</dbReference>
<dbReference type="Proteomes" id="UP000320547">
    <property type="component" value="Unassembled WGS sequence"/>
</dbReference>
<dbReference type="OrthoDB" id="9813349at2"/>
<dbReference type="PANTHER" id="PTHR43685">
    <property type="entry name" value="GLYCOSYLTRANSFERASE"/>
    <property type="match status" value="1"/>
</dbReference>
<reference evidence="3 4" key="1">
    <citation type="submission" date="2019-07" db="EMBL/GenBank/DDBJ databases">
        <title>Genomic Encyclopedia of Archaeal and Bacterial Type Strains, Phase II (KMG-II): from individual species to whole genera.</title>
        <authorList>
            <person name="Goeker M."/>
        </authorList>
    </citation>
    <scope>NUCLEOTIDE SEQUENCE [LARGE SCALE GENOMIC DNA]</scope>
    <source>
        <strain evidence="3 4">ATCC BAA-2084</strain>
    </source>
</reference>
<dbReference type="PANTHER" id="PTHR43685:SF2">
    <property type="entry name" value="GLYCOSYLTRANSFERASE 2-LIKE DOMAIN-CONTAINING PROTEIN"/>
    <property type="match status" value="1"/>
</dbReference>
<proteinExistence type="predicted"/>
<dbReference type="RefSeq" id="WP_067597519.1">
    <property type="nucleotide sequence ID" value="NZ_CP015963.1"/>
</dbReference>